<feature type="signal peptide" evidence="1">
    <location>
        <begin position="1"/>
        <end position="26"/>
    </location>
</feature>
<dbReference type="SUPFAM" id="SSF55383">
    <property type="entry name" value="Copper amine oxidase, domain N"/>
    <property type="match status" value="1"/>
</dbReference>
<dbReference type="EMBL" id="JBHILM010000038">
    <property type="protein sequence ID" value="MFB5684267.1"/>
    <property type="molecule type" value="Genomic_DNA"/>
</dbReference>
<feature type="chain" id="PRO_5045218391" evidence="1">
    <location>
        <begin position="27"/>
        <end position="298"/>
    </location>
</feature>
<organism evidence="3 4">
    <name type="scientific">Paenibacillus terreus</name>
    <dbReference type="NCBI Taxonomy" id="1387834"/>
    <lineage>
        <taxon>Bacteria</taxon>
        <taxon>Bacillati</taxon>
        <taxon>Bacillota</taxon>
        <taxon>Bacilli</taxon>
        <taxon>Bacillales</taxon>
        <taxon>Paenibacillaceae</taxon>
        <taxon>Paenibacillus</taxon>
    </lineage>
</organism>
<comment type="caution">
    <text evidence="3">The sequence shown here is derived from an EMBL/GenBank/DDBJ whole genome shotgun (WGS) entry which is preliminary data.</text>
</comment>
<keyword evidence="4" id="KW-1185">Reference proteome</keyword>
<sequence length="298" mass="32827">MSKRFLSAFLLLTVLLACGLTGHAWAGKSYPFTVNGVEIEADGTAPFMDDSLGAIYVPSQFFSKHLNSQVKWEASTKTVIIQNEDTASEIRLKINEKAMTVKGTAKPLSTPAVVRNGQDGRPATMVPLRAVLEELGASLSWSKSNTVLAIKTSWRIPELETDGNTWQPYGVQKEIAPAIFNGVNYKDGVLKLNIPQIPGKTIEALLIDGTDASKTPVEIKQGKTYSFKTKDFSLSIRVKMPMADDPAQSVVYDAYDIYTTNAAKLISENYIEGDLTVVDRYRHYIPLTRVYESLGIKP</sequence>
<dbReference type="RefSeq" id="WP_375527984.1">
    <property type="nucleotide sequence ID" value="NZ_JBHILM010000038.1"/>
</dbReference>
<accession>A0ABV5BFN6</accession>
<keyword evidence="1" id="KW-0732">Signal</keyword>
<gene>
    <name evidence="3" type="ORF">ACE3NQ_25530</name>
</gene>
<evidence type="ECO:0000259" key="2">
    <source>
        <dbReference type="Pfam" id="PF07833"/>
    </source>
</evidence>
<dbReference type="Gene3D" id="3.30.457.10">
    <property type="entry name" value="Copper amine oxidase-like, N-terminal domain"/>
    <property type="match status" value="1"/>
</dbReference>
<evidence type="ECO:0000256" key="1">
    <source>
        <dbReference type="SAM" id="SignalP"/>
    </source>
</evidence>
<proteinExistence type="predicted"/>
<dbReference type="InterPro" id="IPR036582">
    <property type="entry name" value="Mao_N_sf"/>
</dbReference>
<dbReference type="InterPro" id="IPR012854">
    <property type="entry name" value="Cu_amine_oxidase-like_N"/>
</dbReference>
<feature type="domain" description="Copper amine oxidase-like N-terminal" evidence="2">
    <location>
        <begin position="33"/>
        <end position="148"/>
    </location>
</feature>
<evidence type="ECO:0000313" key="3">
    <source>
        <dbReference type="EMBL" id="MFB5684267.1"/>
    </source>
</evidence>
<dbReference type="Pfam" id="PF07833">
    <property type="entry name" value="Cu_amine_oxidN1"/>
    <property type="match status" value="1"/>
</dbReference>
<protein>
    <submittedName>
        <fullName evidence="3">Copper amine oxidase N-terminal domain-containing protein</fullName>
    </submittedName>
</protein>
<evidence type="ECO:0000313" key="4">
    <source>
        <dbReference type="Proteomes" id="UP001580407"/>
    </source>
</evidence>
<dbReference type="PROSITE" id="PS51257">
    <property type="entry name" value="PROKAR_LIPOPROTEIN"/>
    <property type="match status" value="1"/>
</dbReference>
<reference evidence="3 4" key="1">
    <citation type="submission" date="2024-09" db="EMBL/GenBank/DDBJ databases">
        <authorList>
            <person name="Ruan L."/>
        </authorList>
    </citation>
    <scope>NUCLEOTIDE SEQUENCE [LARGE SCALE GENOMIC DNA]</scope>
    <source>
        <strain evidence="3 4">D33</strain>
    </source>
</reference>
<name>A0ABV5BFN6_9BACL</name>
<dbReference type="Proteomes" id="UP001580407">
    <property type="component" value="Unassembled WGS sequence"/>
</dbReference>